<dbReference type="HOGENOM" id="CLU_3027560_0_0_4"/>
<sequence length="55" mass="6415">MCRMRTGRLKSRRSDTCIRNILCAKIILRENKAVWVKTQRPRNPPMSGLTTQATR</sequence>
<organism evidence="1 2">
    <name type="scientific">Neisseria bacilliformis ATCC BAA-1200</name>
    <dbReference type="NCBI Taxonomy" id="888742"/>
    <lineage>
        <taxon>Bacteria</taxon>
        <taxon>Pseudomonadati</taxon>
        <taxon>Pseudomonadota</taxon>
        <taxon>Betaproteobacteria</taxon>
        <taxon>Neisseriales</taxon>
        <taxon>Neisseriaceae</taxon>
        <taxon>Neisseria</taxon>
    </lineage>
</organism>
<reference evidence="1 2" key="1">
    <citation type="submission" date="2011-02" db="EMBL/GenBank/DDBJ databases">
        <authorList>
            <person name="Muzny D."/>
            <person name="Qin X."/>
            <person name="Deng J."/>
            <person name="Jiang H."/>
            <person name="Liu Y."/>
            <person name="Qu J."/>
            <person name="Song X.-Z."/>
            <person name="Zhang L."/>
            <person name="Thornton R."/>
            <person name="Coyle M."/>
            <person name="Francisco L."/>
            <person name="Jackson L."/>
            <person name="Javaid M."/>
            <person name="Korchina V."/>
            <person name="Kovar C."/>
            <person name="Mata R."/>
            <person name="Mathew T."/>
            <person name="Ngo R."/>
            <person name="Nguyen L."/>
            <person name="Nguyen N."/>
            <person name="Okwuonu G."/>
            <person name="Ongeri F."/>
            <person name="Pham C."/>
            <person name="Simmons D."/>
            <person name="Wilczek-Boney K."/>
            <person name="Hale W."/>
            <person name="Jakkamsetti A."/>
            <person name="Pham P."/>
            <person name="Ruth R."/>
            <person name="San Lucas F."/>
            <person name="Warren J."/>
            <person name="Zhang J."/>
            <person name="Zhao Z."/>
            <person name="Zhou C."/>
            <person name="Zhu D."/>
            <person name="Lee S."/>
            <person name="Bess C."/>
            <person name="Blankenburg K."/>
            <person name="Forbes L."/>
            <person name="Fu Q."/>
            <person name="Gubbala S."/>
            <person name="Hirani K."/>
            <person name="Jayaseelan J.C."/>
            <person name="Lara F."/>
            <person name="Munidasa M."/>
            <person name="Palculict T."/>
            <person name="Patil S."/>
            <person name="Pu L.-L."/>
            <person name="Saada N."/>
            <person name="Tang L."/>
            <person name="Weissenberger G."/>
            <person name="Zhu Y."/>
            <person name="Hemphill L."/>
            <person name="Shang Y."/>
            <person name="Youmans B."/>
            <person name="Ayvaz T."/>
            <person name="Ross M."/>
            <person name="Santibanez J."/>
            <person name="Aqrawi P."/>
            <person name="Gross S."/>
            <person name="Joshi V."/>
            <person name="Fowler G."/>
            <person name="Nazareth L."/>
            <person name="Reid J."/>
            <person name="Worley K."/>
            <person name="Petrosino J."/>
            <person name="Highlander S."/>
            <person name="Gibbs R."/>
        </authorList>
    </citation>
    <scope>NUCLEOTIDE SEQUENCE [LARGE SCALE GENOMIC DNA]</scope>
    <source>
        <strain evidence="1 2">ATCC BAA-1200</strain>
    </source>
</reference>
<dbReference type="Proteomes" id="UP000004105">
    <property type="component" value="Unassembled WGS sequence"/>
</dbReference>
<gene>
    <name evidence="1" type="ORF">HMPREF9123_1724</name>
</gene>
<evidence type="ECO:0000313" key="2">
    <source>
        <dbReference type="Proteomes" id="UP000004105"/>
    </source>
</evidence>
<accession>F2BDB8</accession>
<protein>
    <submittedName>
        <fullName evidence="1">Uncharacterized protein</fullName>
    </submittedName>
</protein>
<proteinExistence type="predicted"/>
<dbReference type="EMBL" id="AFAY01000035">
    <property type="protein sequence ID" value="EGF10514.1"/>
    <property type="molecule type" value="Genomic_DNA"/>
</dbReference>
<evidence type="ECO:0000313" key="1">
    <source>
        <dbReference type="EMBL" id="EGF10514.1"/>
    </source>
</evidence>
<keyword evidence="2" id="KW-1185">Reference proteome</keyword>
<name>F2BDB8_9NEIS</name>
<dbReference type="AlphaFoldDB" id="F2BDB8"/>
<comment type="caution">
    <text evidence="1">The sequence shown here is derived from an EMBL/GenBank/DDBJ whole genome shotgun (WGS) entry which is preliminary data.</text>
</comment>